<proteinExistence type="inferred from homology"/>
<organism evidence="12 13">
    <name type="scientific">Streptomyces adustus</name>
    <dbReference type="NCBI Taxonomy" id="1609272"/>
    <lineage>
        <taxon>Bacteria</taxon>
        <taxon>Bacillati</taxon>
        <taxon>Actinomycetota</taxon>
        <taxon>Actinomycetes</taxon>
        <taxon>Kitasatosporales</taxon>
        <taxon>Streptomycetaceae</taxon>
        <taxon>Streptomyces</taxon>
    </lineage>
</organism>
<keyword evidence="2" id="KW-0134">Cell wall</keyword>
<keyword evidence="5 7" id="KW-0720">Serine protease</keyword>
<feature type="domain" description="PA" evidence="11">
    <location>
        <begin position="846"/>
        <end position="919"/>
    </location>
</feature>
<keyword evidence="13" id="KW-1185">Reference proteome</keyword>
<dbReference type="PRINTS" id="PR00723">
    <property type="entry name" value="SUBTILISIN"/>
</dbReference>
<protein>
    <submittedName>
        <fullName evidence="12">S8 family serine peptidase</fullName>
    </submittedName>
</protein>
<dbReference type="InterPro" id="IPR003137">
    <property type="entry name" value="PA_domain"/>
</dbReference>
<evidence type="ECO:0000256" key="6">
    <source>
        <dbReference type="PIRSR" id="PIRSR615500-1"/>
    </source>
</evidence>
<keyword evidence="9" id="KW-0732">Signal</keyword>
<evidence type="ECO:0000256" key="9">
    <source>
        <dbReference type="SAM" id="SignalP"/>
    </source>
</evidence>
<dbReference type="InterPro" id="IPR046450">
    <property type="entry name" value="PA_dom_sf"/>
</dbReference>
<dbReference type="PROSITE" id="PS00138">
    <property type="entry name" value="SUBTILASE_SER"/>
    <property type="match status" value="1"/>
</dbReference>
<feature type="domain" description="Peptidase S8/S53" evidence="10">
    <location>
        <begin position="250"/>
        <end position="500"/>
    </location>
</feature>
<evidence type="ECO:0000313" key="12">
    <source>
        <dbReference type="EMBL" id="MPY34384.1"/>
    </source>
</evidence>
<dbReference type="PROSITE" id="PS51892">
    <property type="entry name" value="SUBTILASE"/>
    <property type="match status" value="1"/>
</dbReference>
<dbReference type="Pfam" id="PF00082">
    <property type="entry name" value="Peptidase_S8"/>
    <property type="match status" value="1"/>
</dbReference>
<dbReference type="SUPFAM" id="SSF52743">
    <property type="entry name" value="Subtilisin-like"/>
    <property type="match status" value="1"/>
</dbReference>
<keyword evidence="2" id="KW-0964">Secreted</keyword>
<dbReference type="SUPFAM" id="SSF52025">
    <property type="entry name" value="PA domain"/>
    <property type="match status" value="1"/>
</dbReference>
<evidence type="ECO:0000256" key="4">
    <source>
        <dbReference type="ARBA" id="ARBA00022801"/>
    </source>
</evidence>
<dbReference type="Gene3D" id="3.50.30.30">
    <property type="match status" value="1"/>
</dbReference>
<accession>A0A5N8VJT8</accession>
<dbReference type="GO" id="GO:0006508">
    <property type="term" value="P:proteolysis"/>
    <property type="evidence" value="ECO:0007669"/>
    <property type="project" value="UniProtKB-KW"/>
</dbReference>
<feature type="chain" id="PRO_5038886860" evidence="9">
    <location>
        <begin position="30"/>
        <end position="1275"/>
    </location>
</feature>
<dbReference type="PANTHER" id="PTHR43806:SF65">
    <property type="entry name" value="SERINE PROTEASE APRX"/>
    <property type="match status" value="1"/>
</dbReference>
<dbReference type="InterPro" id="IPR023828">
    <property type="entry name" value="Peptidase_S8_Ser-AS"/>
</dbReference>
<comment type="caution">
    <text evidence="12">The sequence shown here is derived from an EMBL/GenBank/DDBJ whole genome shotgun (WGS) entry which is preliminary data.</text>
</comment>
<dbReference type="Proteomes" id="UP000325849">
    <property type="component" value="Unassembled WGS sequence"/>
</dbReference>
<reference evidence="12 13" key="1">
    <citation type="submission" date="2019-07" db="EMBL/GenBank/DDBJ databases">
        <title>New species of Amycolatopsis and Streptomyces.</title>
        <authorList>
            <person name="Duangmal K."/>
            <person name="Teo W.F.A."/>
            <person name="Lipun K."/>
        </authorList>
    </citation>
    <scope>NUCLEOTIDE SEQUENCE [LARGE SCALE GENOMIC DNA]</scope>
    <source>
        <strain evidence="12 13">NBRC 109810</strain>
    </source>
</reference>
<gene>
    <name evidence="12" type="ORF">FNH09_25045</name>
</gene>
<evidence type="ECO:0000256" key="7">
    <source>
        <dbReference type="PROSITE-ProRule" id="PRU01240"/>
    </source>
</evidence>
<dbReference type="InterPro" id="IPR000209">
    <property type="entry name" value="Peptidase_S8/S53_dom"/>
</dbReference>
<keyword evidence="3 7" id="KW-0645">Protease</keyword>
<dbReference type="Gene3D" id="3.40.50.200">
    <property type="entry name" value="Peptidase S8/S53 domain"/>
    <property type="match status" value="1"/>
</dbReference>
<dbReference type="InterPro" id="IPR050131">
    <property type="entry name" value="Peptidase_S8_subtilisin-like"/>
</dbReference>
<evidence type="ECO:0000256" key="8">
    <source>
        <dbReference type="SAM" id="MobiDB-lite"/>
    </source>
</evidence>
<dbReference type="AlphaFoldDB" id="A0A5N8VJT8"/>
<sequence>MTSLIPPRRRRRRALAAAVGTVAVLTSLAGPTGPAVASVATSADAAHPVAAADTTDTGVHTVTLLTGDVVRVTQAGGGKQTADVTRPGGATGGVRTETVGGDLYVYPDEVLPYLAANRLDRRLFDVTSLIEQGYDDAHSDGIPLILSYGAKTATADRSTPTGATKVRSLPTIRGAAVRAAKKRARTVWKSVAPAAAAPTASALAATGDAPAAELGDGLSKVWLDGKVKATLKDTTAQIGAATAWAKGYDGQGVKVAVLDTGADLNHPDLNGRIGESQSFVPDETVQDGHGHGTHTASTVGGSGAASDGAEKGVAPGADLMIGKVLSNAGYGQDSWIIAGMEWAVDQGARVVSMSLGSSDPSDGTDPMSQTVNKLTEESGALFVIAAGNYSSEASMGTPGVADEALTVAAVDANDKRASFSSQGPRLNDYALKPDISAPGVNVLAAKAGGSAATGWYQTMSGTSMATPHVAGAAAILAQEHPDWKAHQLKDALMSTSKQLTAYTAYQVGSGRVDLSAATAAAVTATGSAYFGIDSWPHSDSAPVDRTVTYTNTGDTDAELHLALNASVAGGPYDTDPTAGKGTPAPDGMFTLSADTVTVPAHGTATVTATARPSLGTDGRRYLGQITATDGSGATLTRTQVGLYREDTRHTLHITMKDRSGKPAAGWVEIQRLGSTEDPYSVTIGDSGKLDLRMREGTYSLLTYQDVPGSHGPDSLGMALMGDPEVVLDQDRNVDLDASRTREVTAEVPRRTEDRALSMNWYRADGQAANSYGVGVVEVQYLLASTYDSMFVLPTRKTTQGTFEYETRWRKALPLLTVTDDGRPVQVIAQANSARYDGHKRLEAVYAGTGTPAEYAGLKAKGKVVLVTRADAITAAARAQAAADAGAALLLVVNDEPGKLIESVGSTVPVFSVTARNGAPLIADARRGRLRLDVEGVPNSPYVYDLSDPHPGQIPSTGLTYRPRASELATVEMRFHGATATQSGEWRSGFRPYRKYGSGYLLRQDMPGTRTDYVSAQEGTRWVESMGTGPGLLLSSQSTRTTYEPGSFQVRDWFKPVTHPANGGTYWWSQRQKTSLAFNIQPWSDSGDGHGGVIQSNGPAKTSLSVYQDGTLLKTVNSSALTITRPPTVPSVYTLDLTAERDADTYRLSPRTHTVWQVESAPVTDPTVIDRVAVLQMGYDVDTDLAGDARGGRQTLRLTPHHLDGAAGAGKIQGATLSVSYDDGATWTPVDTKGKSGTWTARYDAPHHGYVSLKAEGWDDAGNRISQEVIRAYGLK</sequence>
<feature type="active site" description="Charge relay system" evidence="6 7">
    <location>
        <position position="291"/>
    </location>
</feature>
<dbReference type="EMBL" id="VJZD01000111">
    <property type="protein sequence ID" value="MPY34384.1"/>
    <property type="molecule type" value="Genomic_DNA"/>
</dbReference>
<evidence type="ECO:0000313" key="13">
    <source>
        <dbReference type="Proteomes" id="UP000325849"/>
    </source>
</evidence>
<dbReference type="RefSeq" id="WP_152891753.1">
    <property type="nucleotide sequence ID" value="NZ_VJZD01000111.1"/>
</dbReference>
<feature type="region of interest" description="Disordered" evidence="8">
    <location>
        <begin position="274"/>
        <end position="310"/>
    </location>
</feature>
<feature type="signal peptide" evidence="9">
    <location>
        <begin position="1"/>
        <end position="29"/>
    </location>
</feature>
<dbReference type="InterPro" id="IPR006311">
    <property type="entry name" value="TAT_signal"/>
</dbReference>
<evidence type="ECO:0000259" key="11">
    <source>
        <dbReference type="Pfam" id="PF02225"/>
    </source>
</evidence>
<name>A0A5N8VJT8_9ACTN</name>
<feature type="active site" description="Charge relay system" evidence="6 7">
    <location>
        <position position="463"/>
    </location>
</feature>
<comment type="similarity">
    <text evidence="1 7">Belongs to the peptidase S8 family.</text>
</comment>
<dbReference type="PANTHER" id="PTHR43806">
    <property type="entry name" value="PEPTIDASE S8"/>
    <property type="match status" value="1"/>
</dbReference>
<dbReference type="InterPro" id="IPR036852">
    <property type="entry name" value="Peptidase_S8/S53_dom_sf"/>
</dbReference>
<dbReference type="Pfam" id="PF02225">
    <property type="entry name" value="PA"/>
    <property type="match status" value="1"/>
</dbReference>
<evidence type="ECO:0000256" key="5">
    <source>
        <dbReference type="ARBA" id="ARBA00022825"/>
    </source>
</evidence>
<evidence type="ECO:0000256" key="3">
    <source>
        <dbReference type="ARBA" id="ARBA00022670"/>
    </source>
</evidence>
<dbReference type="PROSITE" id="PS51318">
    <property type="entry name" value="TAT"/>
    <property type="match status" value="1"/>
</dbReference>
<dbReference type="PIRSF" id="PIRSF037852">
    <property type="entry name" value="Subtilisin_rel_SAV5721"/>
    <property type="match status" value="1"/>
</dbReference>
<evidence type="ECO:0000259" key="10">
    <source>
        <dbReference type="Pfam" id="PF00082"/>
    </source>
</evidence>
<dbReference type="OrthoDB" id="9798386at2"/>
<dbReference type="GO" id="GO:0004252">
    <property type="term" value="F:serine-type endopeptidase activity"/>
    <property type="evidence" value="ECO:0007669"/>
    <property type="project" value="UniProtKB-UniRule"/>
</dbReference>
<feature type="active site" description="Charge relay system" evidence="6 7">
    <location>
        <position position="259"/>
    </location>
</feature>
<evidence type="ECO:0000256" key="1">
    <source>
        <dbReference type="ARBA" id="ARBA00011073"/>
    </source>
</evidence>
<keyword evidence="4 7" id="KW-0378">Hydrolase</keyword>
<dbReference type="InterPro" id="IPR015500">
    <property type="entry name" value="Peptidase_S8_subtilisin-rel"/>
</dbReference>
<dbReference type="InterPro" id="IPR017296">
    <property type="entry name" value="Peptidase_S8A_SAM-P45"/>
</dbReference>
<evidence type="ECO:0000256" key="2">
    <source>
        <dbReference type="ARBA" id="ARBA00022512"/>
    </source>
</evidence>